<evidence type="ECO:0000256" key="3">
    <source>
        <dbReference type="ARBA" id="ARBA00022823"/>
    </source>
</evidence>
<feature type="region of interest" description="Disordered" evidence="5">
    <location>
        <begin position="96"/>
        <end position="132"/>
    </location>
</feature>
<dbReference type="PANTHER" id="PTHR23151">
    <property type="entry name" value="DIHYDROLIPOAMIDE ACETYL/SUCCINYL-TRANSFERASE-RELATED"/>
    <property type="match status" value="1"/>
</dbReference>
<dbReference type="InterPro" id="IPR001078">
    <property type="entry name" value="2-oxoacid_DH_actylTfrase"/>
</dbReference>
<dbReference type="Gene3D" id="4.10.320.10">
    <property type="entry name" value="E3-binding domain"/>
    <property type="match status" value="1"/>
</dbReference>
<dbReference type="InterPro" id="IPR023213">
    <property type="entry name" value="CAT-like_dom_sf"/>
</dbReference>
<keyword evidence="4 8" id="KW-0808">Transferase</keyword>
<feature type="domain" description="Lipoyl-binding" evidence="6">
    <location>
        <begin position="2"/>
        <end position="77"/>
    </location>
</feature>
<dbReference type="Pfam" id="PF02817">
    <property type="entry name" value="E3_binding"/>
    <property type="match status" value="1"/>
</dbReference>
<evidence type="ECO:0000259" key="7">
    <source>
        <dbReference type="PROSITE" id="PS51826"/>
    </source>
</evidence>
<dbReference type="FunFam" id="2.40.50.100:FF:000010">
    <property type="entry name" value="Acetyltransferase component of pyruvate dehydrogenase complex"/>
    <property type="match status" value="1"/>
</dbReference>
<evidence type="ECO:0000256" key="5">
    <source>
        <dbReference type="SAM" id="MobiDB-lite"/>
    </source>
</evidence>
<comment type="cofactor">
    <cofactor evidence="1 4">
        <name>(R)-lipoate</name>
        <dbReference type="ChEBI" id="CHEBI:83088"/>
    </cofactor>
</comment>
<dbReference type="Pfam" id="PF00364">
    <property type="entry name" value="Biotin_lipoyl"/>
    <property type="match status" value="1"/>
</dbReference>
<proteinExistence type="inferred from homology"/>
<evidence type="ECO:0000313" key="8">
    <source>
        <dbReference type="EMBL" id="AFZ10268.1"/>
    </source>
</evidence>
<protein>
    <recommendedName>
        <fullName evidence="4">Dihydrolipoamide acetyltransferase component of pyruvate dehydrogenase complex</fullName>
        <ecNumber evidence="4">2.3.1.-</ecNumber>
    </recommendedName>
</protein>
<evidence type="ECO:0000256" key="4">
    <source>
        <dbReference type="RuleBase" id="RU003423"/>
    </source>
</evidence>
<dbReference type="PROSITE" id="PS00189">
    <property type="entry name" value="LIPOYL"/>
    <property type="match status" value="1"/>
</dbReference>
<dbReference type="InterPro" id="IPR045257">
    <property type="entry name" value="E2/Pdx1"/>
</dbReference>
<feature type="compositionally biased region" description="Low complexity" evidence="5">
    <location>
        <begin position="96"/>
        <end position="115"/>
    </location>
</feature>
<dbReference type="InterPro" id="IPR011053">
    <property type="entry name" value="Single_hybrid_motif"/>
</dbReference>
<dbReference type="InterPro" id="IPR003016">
    <property type="entry name" value="2-oxoA_DH_lipoyl-BS"/>
</dbReference>
<dbReference type="RefSeq" id="WP_015179468.1">
    <property type="nucleotide sequence ID" value="NC_019729.1"/>
</dbReference>
<keyword evidence="9" id="KW-1185">Reference proteome</keyword>
<evidence type="ECO:0000259" key="6">
    <source>
        <dbReference type="PROSITE" id="PS50968"/>
    </source>
</evidence>
<dbReference type="GO" id="GO:0006086">
    <property type="term" value="P:pyruvate decarboxylation to acetyl-CoA"/>
    <property type="evidence" value="ECO:0007669"/>
    <property type="project" value="InterPro"/>
</dbReference>
<reference evidence="8 9" key="1">
    <citation type="submission" date="2012-05" db="EMBL/GenBank/DDBJ databases">
        <title>Finished chromosome of genome of Oscillatoria sp. PCC 7112.</title>
        <authorList>
            <consortium name="US DOE Joint Genome Institute"/>
            <person name="Gugger M."/>
            <person name="Coursin T."/>
            <person name="Rippka R."/>
            <person name="Tandeau De Marsac N."/>
            <person name="Huntemann M."/>
            <person name="Wei C.-L."/>
            <person name="Han J."/>
            <person name="Detter J.C."/>
            <person name="Han C."/>
            <person name="Tapia R."/>
            <person name="Davenport K."/>
            <person name="Daligault H."/>
            <person name="Erkkila T."/>
            <person name="Gu W."/>
            <person name="Munk A.C.C."/>
            <person name="Teshima H."/>
            <person name="Xu Y."/>
            <person name="Chain P."/>
            <person name="Chen A."/>
            <person name="Krypides N."/>
            <person name="Mavromatis K."/>
            <person name="Markowitz V."/>
            <person name="Szeto E."/>
            <person name="Ivanova N."/>
            <person name="Mikhailova N."/>
            <person name="Ovchinnikova G."/>
            <person name="Pagani I."/>
            <person name="Pati A."/>
            <person name="Goodwin L."/>
            <person name="Peters L."/>
            <person name="Pitluck S."/>
            <person name="Woyke T."/>
            <person name="Kerfeld C."/>
        </authorList>
    </citation>
    <scope>NUCLEOTIDE SEQUENCE [LARGE SCALE GENOMIC DNA]</scope>
    <source>
        <strain evidence="8 9">PCC 7112</strain>
    </source>
</reference>
<feature type="compositionally biased region" description="Polar residues" evidence="5">
    <location>
        <begin position="116"/>
        <end position="127"/>
    </location>
</feature>
<dbReference type="CDD" id="cd06849">
    <property type="entry name" value="lipoyl_domain"/>
    <property type="match status" value="1"/>
</dbReference>
<feature type="domain" description="Peripheral subunit-binding (PSBD)" evidence="7">
    <location>
        <begin position="128"/>
        <end position="165"/>
    </location>
</feature>
<dbReference type="PANTHER" id="PTHR23151:SF75">
    <property type="entry name" value="DIHYDROLIPOYLLYSINE-RESIDUE ACETYLTRANSFERASE COMPONENT 5 OF PYRUVATE DEHYDROGENASE COMPLEX, CHLOROPLASTIC"/>
    <property type="match status" value="1"/>
</dbReference>
<dbReference type="GO" id="GO:0004742">
    <property type="term" value="F:dihydrolipoyllysine-residue acetyltransferase activity"/>
    <property type="evidence" value="ECO:0007669"/>
    <property type="project" value="TreeGrafter"/>
</dbReference>
<dbReference type="KEGG" id="oni:Osc7112_6078"/>
<dbReference type="STRING" id="179408.Osc7112_6078"/>
<dbReference type="InterPro" id="IPR004167">
    <property type="entry name" value="PSBD"/>
</dbReference>
<dbReference type="SUPFAM" id="SSF51230">
    <property type="entry name" value="Single hybrid motif"/>
    <property type="match status" value="1"/>
</dbReference>
<dbReference type="Pfam" id="PF00198">
    <property type="entry name" value="2-oxoacid_dh"/>
    <property type="match status" value="1"/>
</dbReference>
<dbReference type="PROSITE" id="PS50968">
    <property type="entry name" value="BIOTINYL_LIPOYL"/>
    <property type="match status" value="1"/>
</dbReference>
<accession>K9VQA0</accession>
<comment type="similarity">
    <text evidence="2 4">Belongs to the 2-oxoacid dehydrogenase family.</text>
</comment>
<dbReference type="InterPro" id="IPR036625">
    <property type="entry name" value="E3-bd_dom_sf"/>
</dbReference>
<dbReference type="GO" id="GO:0045254">
    <property type="term" value="C:pyruvate dehydrogenase complex"/>
    <property type="evidence" value="ECO:0007669"/>
    <property type="project" value="InterPro"/>
</dbReference>
<keyword evidence="4 8" id="KW-0012">Acyltransferase</keyword>
<dbReference type="PATRIC" id="fig|179408.3.peg.7569"/>
<evidence type="ECO:0000256" key="1">
    <source>
        <dbReference type="ARBA" id="ARBA00001938"/>
    </source>
</evidence>
<dbReference type="SUPFAM" id="SSF47005">
    <property type="entry name" value="Peripheral subunit-binding domain of 2-oxo acid dehydrogenase complex"/>
    <property type="match status" value="1"/>
</dbReference>
<gene>
    <name evidence="8" type="ORF">Osc7112_6078</name>
</gene>
<evidence type="ECO:0000256" key="2">
    <source>
        <dbReference type="ARBA" id="ARBA00007317"/>
    </source>
</evidence>
<dbReference type="eggNOG" id="COG0508">
    <property type="taxonomic scope" value="Bacteria"/>
</dbReference>
<dbReference type="Gene3D" id="3.30.559.10">
    <property type="entry name" value="Chloramphenicol acetyltransferase-like domain"/>
    <property type="match status" value="1"/>
</dbReference>
<dbReference type="EC" id="2.3.1.-" evidence="4"/>
<organism evidence="8 9">
    <name type="scientific">Phormidium nigroviride PCC 7112</name>
    <dbReference type="NCBI Taxonomy" id="179408"/>
    <lineage>
        <taxon>Bacteria</taxon>
        <taxon>Bacillati</taxon>
        <taxon>Cyanobacteriota</taxon>
        <taxon>Cyanophyceae</taxon>
        <taxon>Oscillatoriophycideae</taxon>
        <taxon>Oscillatoriales</taxon>
        <taxon>Oscillatoriaceae</taxon>
        <taxon>Phormidium</taxon>
    </lineage>
</organism>
<dbReference type="OrthoDB" id="9805770at2"/>
<dbReference type="AlphaFoldDB" id="K9VQA0"/>
<dbReference type="EMBL" id="CP003614">
    <property type="protein sequence ID" value="AFZ10268.1"/>
    <property type="molecule type" value="Genomic_DNA"/>
</dbReference>
<sequence>MIREVFMPALSSTMTEGKIVSWVKSAGDKVEKGETVVVVESDKADMDVESFYEGYLAIIIVPAGEVAPVGAAIALVAETEAEIAVAQQQGAAAPTAAAAPAPSPAPVSAATSSAGLQQNVSRQNGRSVVSPRARKLAKEFKVDLNSIKGSGPNGRIVAEDVEAAAGKAQPVPVQQQVTVPAAPAPVPAAPAPAAAKPAPAPVPAIALSGQTVPMNALQNAVVRNMEASLSVPSFRVGYTITTDNLDKLYKQIKSKGVTMTGMLAKAVAVTLQKHPLLNACYVESGIQYRADINVAVAVAMDGGGLITPVLQNADRLDIYSLSRTWKDLVDRARTKQLKPDEYSTGTFTLSNLGMFGVDKFDAILPPNQGSILAIGSSRPQVVANEEGLMGVKRQMQVNITCDHRIIYGADAAAFLQDLAKLLETNPQSLTL</sequence>
<dbReference type="PROSITE" id="PS51826">
    <property type="entry name" value="PSBD"/>
    <property type="match status" value="1"/>
</dbReference>
<dbReference type="InterPro" id="IPR000089">
    <property type="entry name" value="Biotin_lipoyl"/>
</dbReference>
<name>K9VQA0_9CYAN</name>
<evidence type="ECO:0000313" key="9">
    <source>
        <dbReference type="Proteomes" id="UP000010478"/>
    </source>
</evidence>
<dbReference type="Proteomes" id="UP000010478">
    <property type="component" value="Chromosome"/>
</dbReference>
<dbReference type="Gene3D" id="2.40.50.100">
    <property type="match status" value="1"/>
</dbReference>
<keyword evidence="3 4" id="KW-0450">Lipoyl</keyword>
<dbReference type="HOGENOM" id="CLU_016733_10_2_3"/>
<dbReference type="SUPFAM" id="SSF52777">
    <property type="entry name" value="CoA-dependent acyltransferases"/>
    <property type="match status" value="1"/>
</dbReference>